<keyword evidence="10" id="KW-1185">Reference proteome</keyword>
<dbReference type="InterPro" id="IPR030616">
    <property type="entry name" value="Aur-like"/>
</dbReference>
<dbReference type="Proteomes" id="UP000095192">
    <property type="component" value="Unassembled WGS sequence"/>
</dbReference>
<sequence length="274" mass="28965">MPSFPRLKRLSSSKVVACIRPCHQQRQEVPPEQQQREEGAQQEEDARTGSSRLPWSDPLPPSRGDSWNALPEAPVAQNDATATEATSSRATATALGTAAEAAASAAASAPAPAGTGTGAAAAEALDMQHVFTCACKSLQGVKIADFGLARFLGPNCGTTEVTGTLAYAAPEVVLGDSYDYSADLWSLGVLAFELLTSGRLPFTGKTPQEIKQRITRIEISFDSEESQPSSDDTEAIRGSLAGGSEAREFVLGLLAPKQRRMSCEEALMHPFLAE</sequence>
<keyword evidence="5 6" id="KW-0067">ATP-binding</keyword>
<gene>
    <name evidence="9" type="ORF">cyc_06704</name>
</gene>
<accession>A0A1D3D034</accession>
<dbReference type="SUPFAM" id="SSF56112">
    <property type="entry name" value="Protein kinase-like (PK-like)"/>
    <property type="match status" value="1"/>
</dbReference>
<dbReference type="Gene3D" id="1.10.510.10">
    <property type="entry name" value="Transferase(Phosphotransferase) domain 1"/>
    <property type="match status" value="1"/>
</dbReference>
<proteinExistence type="predicted"/>
<feature type="compositionally biased region" description="Basic and acidic residues" evidence="7">
    <location>
        <begin position="34"/>
        <end position="47"/>
    </location>
</feature>
<dbReference type="PANTHER" id="PTHR24350">
    <property type="entry name" value="SERINE/THREONINE-PROTEIN KINASE IAL-RELATED"/>
    <property type="match status" value="1"/>
</dbReference>
<dbReference type="EMBL" id="JROU02001315">
    <property type="protein sequence ID" value="OEH76817.1"/>
    <property type="molecule type" value="Genomic_DNA"/>
</dbReference>
<dbReference type="VEuPathDB" id="ToxoDB:LOC34622810"/>
<organism evidence="9 10">
    <name type="scientific">Cyclospora cayetanensis</name>
    <dbReference type="NCBI Taxonomy" id="88456"/>
    <lineage>
        <taxon>Eukaryota</taxon>
        <taxon>Sar</taxon>
        <taxon>Alveolata</taxon>
        <taxon>Apicomplexa</taxon>
        <taxon>Conoidasida</taxon>
        <taxon>Coccidia</taxon>
        <taxon>Eucoccidiorida</taxon>
        <taxon>Eimeriorina</taxon>
        <taxon>Eimeriidae</taxon>
        <taxon>Cyclospora</taxon>
    </lineage>
</organism>
<evidence type="ECO:0000256" key="6">
    <source>
        <dbReference type="PIRSR" id="PIRSR630616-2"/>
    </source>
</evidence>
<evidence type="ECO:0000256" key="2">
    <source>
        <dbReference type="ARBA" id="ARBA00022679"/>
    </source>
</evidence>
<keyword evidence="3 6" id="KW-0547">Nucleotide-binding</keyword>
<protein>
    <submittedName>
        <fullName evidence="9">CAM rad domain-containing protein</fullName>
    </submittedName>
</protein>
<name>A0A1D3D034_9EIME</name>
<evidence type="ECO:0000256" key="5">
    <source>
        <dbReference type="ARBA" id="ARBA00022840"/>
    </source>
</evidence>
<dbReference type="GO" id="GO:0005524">
    <property type="term" value="F:ATP binding"/>
    <property type="evidence" value="ECO:0007669"/>
    <property type="project" value="UniProtKB-KW"/>
</dbReference>
<keyword evidence="1" id="KW-0723">Serine/threonine-protein kinase</keyword>
<feature type="domain" description="Protein kinase" evidence="8">
    <location>
        <begin position="1"/>
        <end position="272"/>
    </location>
</feature>
<evidence type="ECO:0000256" key="7">
    <source>
        <dbReference type="SAM" id="MobiDB-lite"/>
    </source>
</evidence>
<keyword evidence="4" id="KW-0418">Kinase</keyword>
<reference evidence="9 10" key="1">
    <citation type="journal article" date="2016" name="BMC Genomics">
        <title>Comparative genomics reveals Cyclospora cayetanensis possesses coccidia-like metabolism and invasion components but unique surface antigens.</title>
        <authorList>
            <person name="Liu S."/>
            <person name="Wang L."/>
            <person name="Zheng H."/>
            <person name="Xu Z."/>
            <person name="Roellig D.M."/>
            <person name="Li N."/>
            <person name="Frace M.A."/>
            <person name="Tang K."/>
            <person name="Arrowood M.J."/>
            <person name="Moss D.M."/>
            <person name="Zhang L."/>
            <person name="Feng Y."/>
            <person name="Xiao L."/>
        </authorList>
    </citation>
    <scope>NUCLEOTIDE SEQUENCE [LARGE SCALE GENOMIC DNA]</scope>
    <source>
        <strain evidence="9 10">CHN_HEN01</strain>
    </source>
</reference>
<dbReference type="SMART" id="SM00220">
    <property type="entry name" value="S_TKc"/>
    <property type="match status" value="1"/>
</dbReference>
<dbReference type="VEuPathDB" id="ToxoDB:cyc_06704"/>
<dbReference type="GO" id="GO:0004674">
    <property type="term" value="F:protein serine/threonine kinase activity"/>
    <property type="evidence" value="ECO:0007669"/>
    <property type="project" value="UniProtKB-KW"/>
</dbReference>
<evidence type="ECO:0000256" key="4">
    <source>
        <dbReference type="ARBA" id="ARBA00022777"/>
    </source>
</evidence>
<dbReference type="InterPro" id="IPR000719">
    <property type="entry name" value="Prot_kinase_dom"/>
</dbReference>
<evidence type="ECO:0000256" key="1">
    <source>
        <dbReference type="ARBA" id="ARBA00022527"/>
    </source>
</evidence>
<evidence type="ECO:0000256" key="3">
    <source>
        <dbReference type="ARBA" id="ARBA00022741"/>
    </source>
</evidence>
<feature type="region of interest" description="Disordered" evidence="7">
    <location>
        <begin position="24"/>
        <end position="70"/>
    </location>
</feature>
<feature type="binding site" evidence="6">
    <location>
        <position position="145"/>
    </location>
    <ligand>
        <name>ATP</name>
        <dbReference type="ChEBI" id="CHEBI:30616"/>
    </ligand>
</feature>
<evidence type="ECO:0000259" key="8">
    <source>
        <dbReference type="PROSITE" id="PS50011"/>
    </source>
</evidence>
<keyword evidence="2" id="KW-0808">Transferase</keyword>
<comment type="caution">
    <text evidence="9">The sequence shown here is derived from an EMBL/GenBank/DDBJ whole genome shotgun (WGS) entry which is preliminary data.</text>
</comment>
<dbReference type="PROSITE" id="PS50011">
    <property type="entry name" value="PROTEIN_KINASE_DOM"/>
    <property type="match status" value="1"/>
</dbReference>
<dbReference type="Pfam" id="PF00069">
    <property type="entry name" value="Pkinase"/>
    <property type="match status" value="1"/>
</dbReference>
<dbReference type="InterPro" id="IPR011009">
    <property type="entry name" value="Kinase-like_dom_sf"/>
</dbReference>
<evidence type="ECO:0000313" key="10">
    <source>
        <dbReference type="Proteomes" id="UP000095192"/>
    </source>
</evidence>
<dbReference type="InParanoid" id="A0A1D3D034"/>
<evidence type="ECO:0000313" key="9">
    <source>
        <dbReference type="EMBL" id="OEH76817.1"/>
    </source>
</evidence>
<dbReference type="AlphaFoldDB" id="A0A1D3D034"/>